<dbReference type="PANTHER" id="PTHR10773">
    <property type="entry name" value="DNA-DIRECTED RNA POLYMERASES I, II, AND III SUBUNIT RPABC2"/>
    <property type="match status" value="1"/>
</dbReference>
<comment type="caution">
    <text evidence="1">The sequence shown here is derived from an EMBL/GenBank/DDBJ whole genome shotgun (WGS) entry which is preliminary data.</text>
</comment>
<dbReference type="Proteomes" id="UP001231518">
    <property type="component" value="Chromosome 23"/>
</dbReference>
<name>A0AAD7YBW5_MYTSE</name>
<gene>
    <name evidence="1" type="ORF">PYW07_009633</name>
</gene>
<organism evidence="1 2">
    <name type="scientific">Mythimna separata</name>
    <name type="common">Oriental armyworm</name>
    <name type="synonym">Pseudaletia separata</name>
    <dbReference type="NCBI Taxonomy" id="271217"/>
    <lineage>
        <taxon>Eukaryota</taxon>
        <taxon>Metazoa</taxon>
        <taxon>Ecdysozoa</taxon>
        <taxon>Arthropoda</taxon>
        <taxon>Hexapoda</taxon>
        <taxon>Insecta</taxon>
        <taxon>Pterygota</taxon>
        <taxon>Neoptera</taxon>
        <taxon>Endopterygota</taxon>
        <taxon>Lepidoptera</taxon>
        <taxon>Glossata</taxon>
        <taxon>Ditrysia</taxon>
        <taxon>Noctuoidea</taxon>
        <taxon>Noctuidae</taxon>
        <taxon>Noctuinae</taxon>
        <taxon>Hadenini</taxon>
        <taxon>Mythimna</taxon>
    </lineage>
</organism>
<dbReference type="EMBL" id="JARGEI010000023">
    <property type="protein sequence ID" value="KAJ8710267.1"/>
    <property type="molecule type" value="Genomic_DNA"/>
</dbReference>
<evidence type="ECO:0000313" key="2">
    <source>
        <dbReference type="Proteomes" id="UP001231518"/>
    </source>
</evidence>
<sequence length="102" mass="11921">MSYTNKKGCDMPSKAMKLNPCTTAKCKRICGDITEERRLQIFNYYWSVGSLQRQKDWIAKSAIKKQVKTHTTDKGESSRRNCTYEYYINEGEGRRQVCQSSY</sequence>
<keyword evidence="2" id="KW-1185">Reference proteome</keyword>
<evidence type="ECO:0000313" key="1">
    <source>
        <dbReference type="EMBL" id="KAJ8710267.1"/>
    </source>
</evidence>
<protein>
    <submittedName>
        <fullName evidence="1">Uncharacterized protein</fullName>
    </submittedName>
</protein>
<reference evidence="1" key="1">
    <citation type="submission" date="2023-03" db="EMBL/GenBank/DDBJ databases">
        <title>Chromosome-level genomes of two armyworms, Mythimna separata and Mythimna loreyi, provide insights into the biosynthesis and reception of sex pheromones.</title>
        <authorList>
            <person name="Zhao H."/>
        </authorList>
    </citation>
    <scope>NUCLEOTIDE SEQUENCE</scope>
    <source>
        <strain evidence="1">BeijingLab</strain>
        <tissue evidence="1">Pupa</tissue>
    </source>
</reference>
<accession>A0AAD7YBW5</accession>
<proteinExistence type="predicted"/>
<dbReference type="AlphaFoldDB" id="A0AAD7YBW5"/>
<dbReference type="PANTHER" id="PTHR10773:SF19">
    <property type="match status" value="1"/>
</dbReference>